<dbReference type="SUPFAM" id="SSF103481">
    <property type="entry name" value="Multidrug resistance efflux transporter EmrE"/>
    <property type="match status" value="2"/>
</dbReference>
<feature type="transmembrane region" description="Helical" evidence="1">
    <location>
        <begin position="247"/>
        <end position="267"/>
    </location>
</feature>
<comment type="caution">
    <text evidence="3">The sequence shown here is derived from an EMBL/GenBank/DDBJ whole genome shotgun (WGS) entry which is preliminary data.</text>
</comment>
<organism evidence="3 4">
    <name type="scientific">Deinococcus metalli</name>
    <dbReference type="NCBI Taxonomy" id="1141878"/>
    <lineage>
        <taxon>Bacteria</taxon>
        <taxon>Thermotogati</taxon>
        <taxon>Deinococcota</taxon>
        <taxon>Deinococci</taxon>
        <taxon>Deinococcales</taxon>
        <taxon>Deinococcaceae</taxon>
        <taxon>Deinococcus</taxon>
    </lineage>
</organism>
<protein>
    <recommendedName>
        <fullName evidence="2">EamA domain-containing protein</fullName>
    </recommendedName>
</protein>
<feature type="domain" description="EamA" evidence="2">
    <location>
        <begin position="153"/>
        <end position="289"/>
    </location>
</feature>
<keyword evidence="4" id="KW-1185">Reference proteome</keyword>
<dbReference type="EMBL" id="BNAJ01000001">
    <property type="protein sequence ID" value="GHF32422.1"/>
    <property type="molecule type" value="Genomic_DNA"/>
</dbReference>
<feature type="transmembrane region" description="Helical" evidence="1">
    <location>
        <begin position="64"/>
        <end position="83"/>
    </location>
</feature>
<evidence type="ECO:0000313" key="4">
    <source>
        <dbReference type="Proteomes" id="UP000619376"/>
    </source>
</evidence>
<feature type="transmembrane region" description="Helical" evidence="1">
    <location>
        <begin position="89"/>
        <end position="109"/>
    </location>
</feature>
<dbReference type="PANTHER" id="PTHR22911:SF137">
    <property type="entry name" value="SOLUTE CARRIER FAMILY 35 MEMBER G2-RELATED"/>
    <property type="match status" value="1"/>
</dbReference>
<evidence type="ECO:0000313" key="3">
    <source>
        <dbReference type="EMBL" id="GHF32422.1"/>
    </source>
</evidence>
<dbReference type="PANTHER" id="PTHR22911">
    <property type="entry name" value="ACYL-MALONYL CONDENSING ENZYME-RELATED"/>
    <property type="match status" value="1"/>
</dbReference>
<feature type="transmembrane region" description="Helical" evidence="1">
    <location>
        <begin position="154"/>
        <end position="175"/>
    </location>
</feature>
<feature type="domain" description="EamA" evidence="2">
    <location>
        <begin position="3"/>
        <end position="135"/>
    </location>
</feature>
<accession>A0ABQ3JJT8</accession>
<feature type="transmembrane region" description="Helical" evidence="1">
    <location>
        <begin position="34"/>
        <end position="52"/>
    </location>
</feature>
<feature type="transmembrane region" description="Helical" evidence="1">
    <location>
        <begin position="116"/>
        <end position="134"/>
    </location>
</feature>
<evidence type="ECO:0000259" key="2">
    <source>
        <dbReference type="Pfam" id="PF00892"/>
    </source>
</evidence>
<proteinExistence type="predicted"/>
<feature type="transmembrane region" description="Helical" evidence="1">
    <location>
        <begin position="218"/>
        <end position="240"/>
    </location>
</feature>
<dbReference type="Pfam" id="PF00892">
    <property type="entry name" value="EamA"/>
    <property type="match status" value="2"/>
</dbReference>
<sequence>MISGVTLGLLAALAWGLADYLAQPASRHLGAVRASLAAQAFGAAALLVALWLRRDLPFPADGAAWAWALGAAVLGTVGALAFYEALRVGTLAIIAPITGSYGAVTALLAWLGGQHLGPLGVLGLIVALLAVVLVSGAGPDASRTAAGLGRARGVGWAVLSAAALGACFWVMGFGLMPRLGGLPGTWAMRLCSLGLTALTLLLLRPSRPAARPTSGWPGLRYAAASGVLSTAAVAFTALGLGRGQDAVVTVLGSLSVVITTVLALAVGRERLSSPQWAGVVLAVAGILLTGL</sequence>
<keyword evidence="1" id="KW-1133">Transmembrane helix</keyword>
<gene>
    <name evidence="3" type="ORF">GCM10017781_06360</name>
</gene>
<dbReference type="InterPro" id="IPR037185">
    <property type="entry name" value="EmrE-like"/>
</dbReference>
<dbReference type="Proteomes" id="UP000619376">
    <property type="component" value="Unassembled WGS sequence"/>
</dbReference>
<keyword evidence="1" id="KW-0472">Membrane</keyword>
<reference evidence="4" key="1">
    <citation type="journal article" date="2019" name="Int. J. Syst. Evol. Microbiol.">
        <title>The Global Catalogue of Microorganisms (GCM) 10K type strain sequencing project: providing services to taxonomists for standard genome sequencing and annotation.</title>
        <authorList>
            <consortium name="The Broad Institute Genomics Platform"/>
            <consortium name="The Broad Institute Genome Sequencing Center for Infectious Disease"/>
            <person name="Wu L."/>
            <person name="Ma J."/>
        </authorList>
    </citation>
    <scope>NUCLEOTIDE SEQUENCE [LARGE SCALE GENOMIC DNA]</scope>
    <source>
        <strain evidence="4">CGMCC 1.18437</strain>
    </source>
</reference>
<evidence type="ECO:0000256" key="1">
    <source>
        <dbReference type="SAM" id="Phobius"/>
    </source>
</evidence>
<keyword evidence="1" id="KW-0812">Transmembrane</keyword>
<feature type="transmembrane region" description="Helical" evidence="1">
    <location>
        <begin position="187"/>
        <end position="206"/>
    </location>
</feature>
<dbReference type="InterPro" id="IPR000620">
    <property type="entry name" value="EamA_dom"/>
</dbReference>
<name>A0ABQ3JJT8_9DEIO</name>